<evidence type="ECO:0000313" key="1">
    <source>
        <dbReference type="EMBL" id="GFJ95165.1"/>
    </source>
</evidence>
<keyword evidence="2" id="KW-1185">Reference proteome</keyword>
<dbReference type="RefSeq" id="WP_173082625.1">
    <property type="nucleotide sequence ID" value="NZ_BAABJB010000022.1"/>
</dbReference>
<name>A0A6V8LR04_9ACTN</name>
<comment type="caution">
    <text evidence="1">The sequence shown here is derived from an EMBL/GenBank/DDBJ whole genome shotgun (WGS) entry which is preliminary data.</text>
</comment>
<sequence length="210" mass="23333">MADDLTHTDYAFLILLKIEGREVDNTELFNAHGVRLYKDDTMRLNGLGYLESNTRVRPYRHKLTPTAKKLLGDPLTVTEDGADVKKSKSKNGSKEQQLWAALSALHAYHLGRPRAPEPVHGGLGDLGERIRSAYAGLATEPGAWVSLTRLRPLFGDVSRAELDKALERLLDAPDVDLEPEPNQKTLKVEDRRAAVEIGGEHRHVLAIGMR</sequence>
<dbReference type="AlphaFoldDB" id="A0A6V8LR04"/>
<dbReference type="EMBL" id="BLPG01000001">
    <property type="protein sequence ID" value="GFJ95165.1"/>
    <property type="molecule type" value="Genomic_DNA"/>
</dbReference>
<dbReference type="Proteomes" id="UP000482960">
    <property type="component" value="Unassembled WGS sequence"/>
</dbReference>
<accession>A0A6V8LR04</accession>
<reference evidence="1 2" key="1">
    <citation type="submission" date="2020-03" db="EMBL/GenBank/DDBJ databases">
        <title>Whole genome shotgun sequence of Phytohabitans rumicis NBRC 108638.</title>
        <authorList>
            <person name="Komaki H."/>
            <person name="Tamura T."/>
        </authorList>
    </citation>
    <scope>NUCLEOTIDE SEQUENCE [LARGE SCALE GENOMIC DNA]</scope>
    <source>
        <strain evidence="1 2">NBRC 108638</strain>
    </source>
</reference>
<protein>
    <submittedName>
        <fullName evidence="1">Uncharacterized protein</fullName>
    </submittedName>
</protein>
<organism evidence="1 2">
    <name type="scientific">Phytohabitans rumicis</name>
    <dbReference type="NCBI Taxonomy" id="1076125"/>
    <lineage>
        <taxon>Bacteria</taxon>
        <taxon>Bacillati</taxon>
        <taxon>Actinomycetota</taxon>
        <taxon>Actinomycetes</taxon>
        <taxon>Micromonosporales</taxon>
        <taxon>Micromonosporaceae</taxon>
    </lineage>
</organism>
<proteinExistence type="predicted"/>
<evidence type="ECO:0000313" key="2">
    <source>
        <dbReference type="Proteomes" id="UP000482960"/>
    </source>
</evidence>
<reference evidence="1 2" key="2">
    <citation type="submission" date="2020-03" db="EMBL/GenBank/DDBJ databases">
        <authorList>
            <person name="Ichikawa N."/>
            <person name="Kimura A."/>
            <person name="Kitahashi Y."/>
            <person name="Uohara A."/>
        </authorList>
    </citation>
    <scope>NUCLEOTIDE SEQUENCE [LARGE SCALE GENOMIC DNA]</scope>
    <source>
        <strain evidence="1 2">NBRC 108638</strain>
    </source>
</reference>
<gene>
    <name evidence="1" type="ORF">Prum_088070</name>
</gene>